<sequence>MQNLLNFLSTNLDSKKANLLLNTLKNNQSETFQKFILDNITHIVTWLNCNEFKQYKNNPYPPLINPKNIDIEPSEYCANLAWNLNIPLENAKFVYISPHGVGAAAFLTLLNELCNVYCPASWVLPNDGCYRYSLNFISLLTYSQVAINISETNVLNLDKYLNLINPDIPILIQTRDPISLLRHSYGRDWSKVQRNYNPNFDLNFNFQEYIDFLKPNKTYMKDNFETLLENTFIMHALLDKIDTSKIVYIDMQDLKTNKVYNTLTKLANQFHFTPPHNDKNILERKEFRGYIRYLLPLNFKVDDKINLTINRYHNNNEQINIFSHISNNDLKNNIGIYIDKTKIDQLLNHKNYKNIKQYLSNFLDAIKEVVDYTEANLMKEEEVLDYLKNNEKAKNKLKDILDKELIHIKKVRPDIVKSWSYYQEFKNFFN</sequence>
<dbReference type="Pfam" id="PF11186">
    <property type="entry name" value="DUF2972"/>
    <property type="match status" value="1"/>
</dbReference>
<evidence type="ECO:0000313" key="2">
    <source>
        <dbReference type="Proteomes" id="UP000321629"/>
    </source>
</evidence>
<dbReference type="Proteomes" id="UP000321629">
    <property type="component" value="Unassembled WGS sequence"/>
</dbReference>
<protein>
    <submittedName>
        <fullName evidence="1">DUF2972 domain-containing protein</fullName>
    </submittedName>
</protein>
<evidence type="ECO:0000313" key="1">
    <source>
        <dbReference type="EMBL" id="TXE89096.1"/>
    </source>
</evidence>
<dbReference type="EMBL" id="VOWJ01000014">
    <property type="protein sequence ID" value="TXE89096.1"/>
    <property type="molecule type" value="Genomic_DNA"/>
</dbReference>
<dbReference type="AlphaFoldDB" id="A0A5C7E181"/>
<accession>A0A5C7E181</accession>
<gene>
    <name evidence="1" type="ORF">FPD38_02220</name>
</gene>
<reference evidence="1 2" key="1">
    <citation type="submission" date="2019-07" db="EMBL/GenBank/DDBJ databases">
        <title>Rapid identification of Enteric Bacteria from Whole Genome Sequences (WGS) using Average Nucleotide Identity (ANI).</title>
        <authorList>
            <person name="Lane C."/>
        </authorList>
    </citation>
    <scope>NUCLEOTIDE SEQUENCE [LARGE SCALE GENOMIC DNA]</scope>
    <source>
        <strain evidence="1 2">2016D-0084</strain>
    </source>
</reference>
<dbReference type="InterPro" id="IPR021353">
    <property type="entry name" value="DUF2972"/>
</dbReference>
<dbReference type="RefSeq" id="WP_147555166.1">
    <property type="nucleotide sequence ID" value="NZ_VOWJ01000014.1"/>
</dbReference>
<proteinExistence type="predicted"/>
<organism evidence="1 2">
    <name type="scientific">Campylobacter volucris</name>
    <dbReference type="NCBI Taxonomy" id="1031542"/>
    <lineage>
        <taxon>Bacteria</taxon>
        <taxon>Pseudomonadati</taxon>
        <taxon>Campylobacterota</taxon>
        <taxon>Epsilonproteobacteria</taxon>
        <taxon>Campylobacterales</taxon>
        <taxon>Campylobacteraceae</taxon>
        <taxon>Campylobacter</taxon>
    </lineage>
</organism>
<name>A0A5C7E181_9BACT</name>
<comment type="caution">
    <text evidence="1">The sequence shown here is derived from an EMBL/GenBank/DDBJ whole genome shotgun (WGS) entry which is preliminary data.</text>
</comment>